<evidence type="ECO:0000313" key="2">
    <source>
        <dbReference type="Proteomes" id="UP001160334"/>
    </source>
</evidence>
<keyword evidence="2" id="KW-1185">Reference proteome</keyword>
<gene>
    <name evidence="1" type="ORF">M2280_003408</name>
</gene>
<proteinExistence type="predicted"/>
<sequence>VEDSRLAGEPAISHRHRVKSLAKKLKLACTDRPRRKNETISKYPHHQKMMAWSTNKIWH</sequence>
<dbReference type="EMBL" id="JARXVC010000009">
    <property type="protein sequence ID" value="MDH6282180.1"/>
    <property type="molecule type" value="Genomic_DNA"/>
</dbReference>
<reference evidence="1 2" key="1">
    <citation type="submission" date="2023-04" db="EMBL/GenBank/DDBJ databases">
        <title>Forest soil microbial communities from Buena Vista Peninsula, Colon Province, Panama.</title>
        <authorList>
            <person name="Bouskill N."/>
        </authorList>
    </citation>
    <scope>NUCLEOTIDE SEQUENCE [LARGE SCALE GENOMIC DNA]</scope>
    <source>
        <strain evidence="1 2">CFH S0262</strain>
    </source>
</reference>
<name>A0ABT6MCZ0_9NOCA</name>
<evidence type="ECO:0000313" key="1">
    <source>
        <dbReference type="EMBL" id="MDH6282180.1"/>
    </source>
</evidence>
<comment type="caution">
    <text evidence="1">The sequence shown here is derived from an EMBL/GenBank/DDBJ whole genome shotgun (WGS) entry which is preliminary data.</text>
</comment>
<accession>A0ABT6MCZ0</accession>
<protein>
    <recommendedName>
        <fullName evidence="3">Transposase</fullName>
    </recommendedName>
</protein>
<dbReference type="Proteomes" id="UP001160334">
    <property type="component" value="Unassembled WGS sequence"/>
</dbReference>
<feature type="non-terminal residue" evidence="1">
    <location>
        <position position="1"/>
    </location>
</feature>
<evidence type="ECO:0008006" key="3">
    <source>
        <dbReference type="Google" id="ProtNLM"/>
    </source>
</evidence>
<dbReference type="RefSeq" id="WP_280761494.1">
    <property type="nucleotide sequence ID" value="NZ_JARXVC010000009.1"/>
</dbReference>
<organism evidence="1 2">
    <name type="scientific">Prescottella agglutinans</name>
    <dbReference type="NCBI Taxonomy" id="1644129"/>
    <lineage>
        <taxon>Bacteria</taxon>
        <taxon>Bacillati</taxon>
        <taxon>Actinomycetota</taxon>
        <taxon>Actinomycetes</taxon>
        <taxon>Mycobacteriales</taxon>
        <taxon>Nocardiaceae</taxon>
        <taxon>Prescottella</taxon>
    </lineage>
</organism>